<feature type="domain" description="Histidine kinase" evidence="14">
    <location>
        <begin position="293"/>
        <end position="508"/>
    </location>
</feature>
<keyword evidence="4" id="KW-1003">Cell membrane</keyword>
<dbReference type="SUPFAM" id="SSF55874">
    <property type="entry name" value="ATPase domain of HSP90 chaperone/DNA topoisomerase II/histidine kinase"/>
    <property type="match status" value="1"/>
</dbReference>
<evidence type="ECO:0000259" key="14">
    <source>
        <dbReference type="PROSITE" id="PS50109"/>
    </source>
</evidence>
<dbReference type="EMBL" id="WNZX01000042">
    <property type="protein sequence ID" value="MUG74062.1"/>
    <property type="molecule type" value="Genomic_DNA"/>
</dbReference>
<evidence type="ECO:0000256" key="4">
    <source>
        <dbReference type="ARBA" id="ARBA00022475"/>
    </source>
</evidence>
<dbReference type="Pfam" id="PF00672">
    <property type="entry name" value="HAMP"/>
    <property type="match status" value="1"/>
</dbReference>
<dbReference type="PROSITE" id="PS50109">
    <property type="entry name" value="HIS_KIN"/>
    <property type="match status" value="1"/>
</dbReference>
<evidence type="ECO:0000313" key="16">
    <source>
        <dbReference type="EMBL" id="MUG74062.1"/>
    </source>
</evidence>
<dbReference type="InterPro" id="IPR003660">
    <property type="entry name" value="HAMP_dom"/>
</dbReference>
<name>A0A7X3CV08_9BACL</name>
<feature type="region of interest" description="Disordered" evidence="12">
    <location>
        <begin position="112"/>
        <end position="135"/>
    </location>
</feature>
<dbReference type="InterPro" id="IPR036097">
    <property type="entry name" value="HisK_dim/P_sf"/>
</dbReference>
<evidence type="ECO:0000256" key="7">
    <source>
        <dbReference type="ARBA" id="ARBA00022741"/>
    </source>
</evidence>
<dbReference type="GO" id="GO:0000155">
    <property type="term" value="F:phosphorelay sensor kinase activity"/>
    <property type="evidence" value="ECO:0007669"/>
    <property type="project" value="InterPro"/>
</dbReference>
<dbReference type="InterPro" id="IPR003594">
    <property type="entry name" value="HATPase_dom"/>
</dbReference>
<dbReference type="CDD" id="cd00075">
    <property type="entry name" value="HATPase"/>
    <property type="match status" value="1"/>
</dbReference>
<keyword evidence="13" id="KW-1133">Transmembrane helix</keyword>
<dbReference type="FunFam" id="3.30.565.10:FF:000006">
    <property type="entry name" value="Sensor histidine kinase WalK"/>
    <property type="match status" value="1"/>
</dbReference>
<evidence type="ECO:0000256" key="13">
    <source>
        <dbReference type="SAM" id="Phobius"/>
    </source>
</evidence>
<feature type="transmembrane region" description="Helical" evidence="13">
    <location>
        <begin position="20"/>
        <end position="43"/>
    </location>
</feature>
<evidence type="ECO:0000256" key="5">
    <source>
        <dbReference type="ARBA" id="ARBA00022553"/>
    </source>
</evidence>
<dbReference type="PANTHER" id="PTHR43711:SF28">
    <property type="entry name" value="SENSOR HISTIDINE KINASE YXDK"/>
    <property type="match status" value="1"/>
</dbReference>
<evidence type="ECO:0000256" key="1">
    <source>
        <dbReference type="ARBA" id="ARBA00000085"/>
    </source>
</evidence>
<dbReference type="SUPFAM" id="SSF47384">
    <property type="entry name" value="Homodimeric domain of signal transducing histidine kinase"/>
    <property type="match status" value="1"/>
</dbReference>
<dbReference type="CDD" id="cd00082">
    <property type="entry name" value="HisKA"/>
    <property type="match status" value="1"/>
</dbReference>
<dbReference type="GO" id="GO:0005524">
    <property type="term" value="F:ATP binding"/>
    <property type="evidence" value="ECO:0007669"/>
    <property type="project" value="UniProtKB-KW"/>
</dbReference>
<evidence type="ECO:0000256" key="11">
    <source>
        <dbReference type="ARBA" id="ARBA00023136"/>
    </source>
</evidence>
<sequence length="517" mass="56807">MSAARSLKGALHPHSLRFQLLSRSLMILAAILLLIGGLQYLLMQQFLYRNQAMTIQSQILTMPHDMWMPGGGGRMPRKDEVALPGRPMSNGTIAGVKLAFIDANGGFTVIKGDETSASDTEGDGGTTDRRETAAESIPRLAPQDYSDALDNKSEVDYRIVRGANGEKQMVVLQPVNARGRLQGVVQASIGTRFLDEVLFSQLLTFLGLAAIALLFGLVTYLPVLKRTLVPLNNIMRTVEQIDAGQLAQRLPTGQGQAEIDRLSYSFNGMLQRLETSFLAEQEAKEKMRRFVADASHELRTPLTSIHGFLEVLIRGAAQHPQQLDRALRSMLSESERINKLVADLLLLARLDRTPEVEWTEGLLDRTVMEMEPQLRLLAGERTLRLSITPEVKAVFDRDKIKQVLLNLFHNAVQHTDPEQGRIAVELTLERSGCVLHVSDNGAGIPEEQVPHVFDRFYRVDSARSRAQGGAGLGLSITKSIVDLHGGTIEVESVEGEGTSFRIHLPLHPPGAVADSGA</sequence>
<dbReference type="GO" id="GO:0005886">
    <property type="term" value="C:plasma membrane"/>
    <property type="evidence" value="ECO:0007669"/>
    <property type="project" value="UniProtKB-SubCell"/>
</dbReference>
<dbReference type="PANTHER" id="PTHR43711">
    <property type="entry name" value="TWO-COMPONENT HISTIDINE KINASE"/>
    <property type="match status" value="1"/>
</dbReference>
<dbReference type="RefSeq" id="WP_155615851.1">
    <property type="nucleotide sequence ID" value="NZ_WNZX01000042.1"/>
</dbReference>
<dbReference type="Proteomes" id="UP000450917">
    <property type="component" value="Unassembled WGS sequence"/>
</dbReference>
<comment type="catalytic activity">
    <reaction evidence="1">
        <text>ATP + protein L-histidine = ADP + protein N-phospho-L-histidine.</text>
        <dbReference type="EC" id="2.7.13.3"/>
    </reaction>
</comment>
<dbReference type="Pfam" id="PF02518">
    <property type="entry name" value="HATPase_c"/>
    <property type="match status" value="1"/>
</dbReference>
<accession>A0A7X3CV08</accession>
<dbReference type="SMART" id="SM00388">
    <property type="entry name" value="HisKA"/>
    <property type="match status" value="1"/>
</dbReference>
<comment type="subcellular location">
    <subcellularLocation>
        <location evidence="2">Cell membrane</location>
        <topology evidence="2">Multi-pass membrane protein</topology>
    </subcellularLocation>
</comment>
<keyword evidence="6" id="KW-0808">Transferase</keyword>
<keyword evidence="8" id="KW-0418">Kinase</keyword>
<organism evidence="16 17">
    <name type="scientific">Paenibacillus validus</name>
    <dbReference type="NCBI Taxonomy" id="44253"/>
    <lineage>
        <taxon>Bacteria</taxon>
        <taxon>Bacillati</taxon>
        <taxon>Bacillota</taxon>
        <taxon>Bacilli</taxon>
        <taxon>Bacillales</taxon>
        <taxon>Paenibacillaceae</taxon>
        <taxon>Paenibacillus</taxon>
    </lineage>
</organism>
<keyword evidence="13" id="KW-0812">Transmembrane</keyword>
<evidence type="ECO:0000256" key="10">
    <source>
        <dbReference type="ARBA" id="ARBA00023012"/>
    </source>
</evidence>
<dbReference type="InterPro" id="IPR003661">
    <property type="entry name" value="HisK_dim/P_dom"/>
</dbReference>
<dbReference type="PRINTS" id="PR00344">
    <property type="entry name" value="BCTRLSENSOR"/>
</dbReference>
<gene>
    <name evidence="16" type="ORF">GNP93_26160</name>
</gene>
<dbReference type="Gene3D" id="1.10.287.130">
    <property type="match status" value="1"/>
</dbReference>
<reference evidence="16 17" key="1">
    <citation type="submission" date="2019-11" db="EMBL/GenBank/DDBJ databases">
        <title>Draft genome sequences of five Paenibacillus species of dairy origin.</title>
        <authorList>
            <person name="Olajide A.M."/>
            <person name="Chen S."/>
            <person name="Lapointe G."/>
        </authorList>
    </citation>
    <scope>NUCLEOTIDE SEQUENCE [LARGE SCALE GENOMIC DNA]</scope>
    <source>
        <strain evidence="16 17">2CS3</strain>
    </source>
</reference>
<comment type="caution">
    <text evidence="16">The sequence shown here is derived from an EMBL/GenBank/DDBJ whole genome shotgun (WGS) entry which is preliminary data.</text>
</comment>
<dbReference type="CDD" id="cd06225">
    <property type="entry name" value="HAMP"/>
    <property type="match status" value="1"/>
</dbReference>
<dbReference type="SUPFAM" id="SSF158472">
    <property type="entry name" value="HAMP domain-like"/>
    <property type="match status" value="1"/>
</dbReference>
<dbReference type="SMART" id="SM00387">
    <property type="entry name" value="HATPase_c"/>
    <property type="match status" value="1"/>
</dbReference>
<protein>
    <recommendedName>
        <fullName evidence="3">histidine kinase</fullName>
        <ecNumber evidence="3">2.7.13.3</ecNumber>
    </recommendedName>
</protein>
<proteinExistence type="predicted"/>
<evidence type="ECO:0000256" key="2">
    <source>
        <dbReference type="ARBA" id="ARBA00004651"/>
    </source>
</evidence>
<evidence type="ECO:0000256" key="8">
    <source>
        <dbReference type="ARBA" id="ARBA00022777"/>
    </source>
</evidence>
<evidence type="ECO:0000256" key="6">
    <source>
        <dbReference type="ARBA" id="ARBA00022679"/>
    </source>
</evidence>
<evidence type="ECO:0000256" key="9">
    <source>
        <dbReference type="ARBA" id="ARBA00022840"/>
    </source>
</evidence>
<keyword evidence="7" id="KW-0547">Nucleotide-binding</keyword>
<dbReference type="EC" id="2.7.13.3" evidence="3"/>
<dbReference type="SMART" id="SM00304">
    <property type="entry name" value="HAMP"/>
    <property type="match status" value="1"/>
</dbReference>
<keyword evidence="17" id="KW-1185">Reference proteome</keyword>
<keyword evidence="10" id="KW-0902">Two-component regulatory system</keyword>
<dbReference type="PROSITE" id="PS50885">
    <property type="entry name" value="HAMP"/>
    <property type="match status" value="1"/>
</dbReference>
<feature type="domain" description="HAMP" evidence="15">
    <location>
        <begin position="225"/>
        <end position="278"/>
    </location>
</feature>
<dbReference type="Gene3D" id="6.10.340.10">
    <property type="match status" value="1"/>
</dbReference>
<dbReference type="Pfam" id="PF00512">
    <property type="entry name" value="HisKA"/>
    <property type="match status" value="1"/>
</dbReference>
<dbReference type="FunFam" id="1.10.287.130:FF:000001">
    <property type="entry name" value="Two-component sensor histidine kinase"/>
    <property type="match status" value="1"/>
</dbReference>
<feature type="transmembrane region" description="Helical" evidence="13">
    <location>
        <begin position="202"/>
        <end position="223"/>
    </location>
</feature>
<evidence type="ECO:0000313" key="17">
    <source>
        <dbReference type="Proteomes" id="UP000450917"/>
    </source>
</evidence>
<dbReference type="InterPro" id="IPR050736">
    <property type="entry name" value="Sensor_HK_Regulatory"/>
</dbReference>
<dbReference type="AlphaFoldDB" id="A0A7X3CV08"/>
<evidence type="ECO:0000259" key="15">
    <source>
        <dbReference type="PROSITE" id="PS50885"/>
    </source>
</evidence>
<keyword evidence="9" id="KW-0067">ATP-binding</keyword>
<evidence type="ECO:0000256" key="3">
    <source>
        <dbReference type="ARBA" id="ARBA00012438"/>
    </source>
</evidence>
<dbReference type="InterPro" id="IPR036890">
    <property type="entry name" value="HATPase_C_sf"/>
</dbReference>
<dbReference type="Gene3D" id="3.30.565.10">
    <property type="entry name" value="Histidine kinase-like ATPase, C-terminal domain"/>
    <property type="match status" value="1"/>
</dbReference>
<keyword evidence="11 13" id="KW-0472">Membrane</keyword>
<evidence type="ECO:0000256" key="12">
    <source>
        <dbReference type="SAM" id="MobiDB-lite"/>
    </source>
</evidence>
<keyword evidence="5" id="KW-0597">Phosphoprotein</keyword>
<dbReference type="InterPro" id="IPR004358">
    <property type="entry name" value="Sig_transdc_His_kin-like_C"/>
</dbReference>
<dbReference type="InterPro" id="IPR005467">
    <property type="entry name" value="His_kinase_dom"/>
</dbReference>